<dbReference type="Proteomes" id="UP001219568">
    <property type="component" value="Unassembled WGS sequence"/>
</dbReference>
<keyword evidence="2" id="KW-0479">Metal-binding</keyword>
<keyword evidence="6" id="KW-0804">Transcription</keyword>
<comment type="subcellular location">
    <subcellularLocation>
        <location evidence="1">Nucleus</location>
    </subcellularLocation>
</comment>
<evidence type="ECO:0000256" key="7">
    <source>
        <dbReference type="ARBA" id="ARBA00023242"/>
    </source>
</evidence>
<keyword evidence="4" id="KW-0862">Zinc</keyword>
<accession>A0AAD6N707</accession>
<name>A0AAD6N707_PENCN</name>
<dbReference type="PANTHER" id="PTHR46481:SF10">
    <property type="entry name" value="ZINC FINGER BED DOMAIN-CONTAINING PROTEIN 39"/>
    <property type="match status" value="1"/>
</dbReference>
<dbReference type="PANTHER" id="PTHR46481">
    <property type="entry name" value="ZINC FINGER BED DOMAIN-CONTAINING PROTEIN 4"/>
    <property type="match status" value="1"/>
</dbReference>
<reference evidence="10" key="1">
    <citation type="journal article" date="2023" name="IMA Fungus">
        <title>Comparative genomic study of the Penicillium genus elucidates a diverse pangenome and 15 lateral gene transfer events.</title>
        <authorList>
            <person name="Petersen C."/>
            <person name="Sorensen T."/>
            <person name="Nielsen M.R."/>
            <person name="Sondergaard T.E."/>
            <person name="Sorensen J.L."/>
            <person name="Fitzpatrick D.A."/>
            <person name="Frisvad J.C."/>
            <person name="Nielsen K.L."/>
        </authorList>
    </citation>
    <scope>NUCLEOTIDE SEQUENCE</scope>
    <source>
        <strain evidence="10">IBT 15450</strain>
    </source>
</reference>
<dbReference type="GO" id="GO:0008270">
    <property type="term" value="F:zinc ion binding"/>
    <property type="evidence" value="ECO:0007669"/>
    <property type="project" value="UniProtKB-KW"/>
</dbReference>
<protein>
    <recommendedName>
        <fullName evidence="9">BED-type domain-containing protein</fullName>
    </recommendedName>
</protein>
<keyword evidence="3 8" id="KW-0863">Zinc-finger</keyword>
<keyword evidence="11" id="KW-1185">Reference proteome</keyword>
<organism evidence="10 11">
    <name type="scientific">Penicillium canescens</name>
    <dbReference type="NCBI Taxonomy" id="5083"/>
    <lineage>
        <taxon>Eukaryota</taxon>
        <taxon>Fungi</taxon>
        <taxon>Dikarya</taxon>
        <taxon>Ascomycota</taxon>
        <taxon>Pezizomycotina</taxon>
        <taxon>Eurotiomycetes</taxon>
        <taxon>Eurotiomycetidae</taxon>
        <taxon>Eurotiales</taxon>
        <taxon>Aspergillaceae</taxon>
        <taxon>Penicillium</taxon>
    </lineage>
</organism>
<dbReference type="SMART" id="SM00614">
    <property type="entry name" value="ZnF_BED"/>
    <property type="match status" value="1"/>
</dbReference>
<evidence type="ECO:0000256" key="5">
    <source>
        <dbReference type="ARBA" id="ARBA00023015"/>
    </source>
</evidence>
<proteinExistence type="predicted"/>
<evidence type="ECO:0000256" key="4">
    <source>
        <dbReference type="ARBA" id="ARBA00022833"/>
    </source>
</evidence>
<evidence type="ECO:0000313" key="10">
    <source>
        <dbReference type="EMBL" id="KAJ6038041.1"/>
    </source>
</evidence>
<evidence type="ECO:0000256" key="6">
    <source>
        <dbReference type="ARBA" id="ARBA00023163"/>
    </source>
</evidence>
<dbReference type="SUPFAM" id="SSF53098">
    <property type="entry name" value="Ribonuclease H-like"/>
    <property type="match status" value="1"/>
</dbReference>
<comment type="caution">
    <text evidence="10">The sequence shown here is derived from an EMBL/GenBank/DDBJ whole genome shotgun (WGS) entry which is preliminary data.</text>
</comment>
<keyword evidence="5" id="KW-0805">Transcription regulation</keyword>
<keyword evidence="7" id="KW-0539">Nucleus</keyword>
<dbReference type="PROSITE" id="PS50808">
    <property type="entry name" value="ZF_BED"/>
    <property type="match status" value="1"/>
</dbReference>
<sequence>MSQQTQDYSSSFYGDNIDPLLAPDILISQQTAPTSRSLGSDQISTRPHSCPEIIKDWVLYTEMNKDEFVEWWLTTSIRSDLYEKSHQFFDVKKRHSDGWRSFHQVAHTRTGDPRILCKECGQLLDHPSRKGNGTTPMTRHLKGAKCQKLASHASKTSNLKELFELQGQLYPPSQRSLSIEFNEKAFMEDLTDFVAGLRLPYVIVENPLFQKLLQRAQASPRPLQFPSARTVHRQIHQIGQGKQQSILNSLPERAKLSIALDCWTSPFSQAFMAITGYFIDINWNYREFLLGFEPLEGTHSGENLSSVLLTRLKDYDITHRILAITSDNASNNQTLVDSLNDEIETLAEAISAPILEPSNEYTEREFRPGLTSGKKDILSTFNKVRAFAVFVNASPQLRESFLKLQSGDTTLVPIQDVKTRWNSTFLLLRRAKRIRSTYQTFCTESGYNQFFLDREEWRQIDYLLCITRPFYNFTTVLCQTKDVTIHNVFQIYNALFEHFEKSLNQLRRKKVSWKQAMRQALEAGKRKLAVYYGKTTNAHGHLYAIGTILAPSHKLNYFSGDEWSENEYEWRATYRDSFYDYIRPY</sequence>
<evidence type="ECO:0000256" key="1">
    <source>
        <dbReference type="ARBA" id="ARBA00004123"/>
    </source>
</evidence>
<evidence type="ECO:0000256" key="3">
    <source>
        <dbReference type="ARBA" id="ARBA00022771"/>
    </source>
</evidence>
<evidence type="ECO:0000256" key="2">
    <source>
        <dbReference type="ARBA" id="ARBA00022723"/>
    </source>
</evidence>
<evidence type="ECO:0000256" key="8">
    <source>
        <dbReference type="PROSITE-ProRule" id="PRU00027"/>
    </source>
</evidence>
<dbReference type="GO" id="GO:0005634">
    <property type="term" value="C:nucleus"/>
    <property type="evidence" value="ECO:0007669"/>
    <property type="project" value="UniProtKB-SubCell"/>
</dbReference>
<dbReference type="InterPro" id="IPR003656">
    <property type="entry name" value="Znf_BED"/>
</dbReference>
<dbReference type="GO" id="GO:0003677">
    <property type="term" value="F:DNA binding"/>
    <property type="evidence" value="ECO:0007669"/>
    <property type="project" value="InterPro"/>
</dbReference>
<reference evidence="10" key="2">
    <citation type="submission" date="2023-01" db="EMBL/GenBank/DDBJ databases">
        <authorList>
            <person name="Petersen C."/>
        </authorList>
    </citation>
    <scope>NUCLEOTIDE SEQUENCE</scope>
    <source>
        <strain evidence="10">IBT 15450</strain>
    </source>
</reference>
<evidence type="ECO:0000313" key="11">
    <source>
        <dbReference type="Proteomes" id="UP001219568"/>
    </source>
</evidence>
<evidence type="ECO:0000259" key="9">
    <source>
        <dbReference type="PROSITE" id="PS50808"/>
    </source>
</evidence>
<gene>
    <name evidence="10" type="ORF">N7460_007812</name>
</gene>
<dbReference type="InterPro" id="IPR052035">
    <property type="entry name" value="ZnF_BED_domain_contain"/>
</dbReference>
<dbReference type="InterPro" id="IPR012337">
    <property type="entry name" value="RNaseH-like_sf"/>
</dbReference>
<dbReference type="AlphaFoldDB" id="A0AAD6N707"/>
<dbReference type="EMBL" id="JAQJZL010000009">
    <property type="protein sequence ID" value="KAJ6038041.1"/>
    <property type="molecule type" value="Genomic_DNA"/>
</dbReference>
<feature type="domain" description="BED-type" evidence="9">
    <location>
        <begin position="93"/>
        <end position="159"/>
    </location>
</feature>